<evidence type="ECO:0000256" key="7">
    <source>
        <dbReference type="SAM" id="Phobius"/>
    </source>
</evidence>
<feature type="transmembrane region" description="Helical" evidence="7">
    <location>
        <begin position="72"/>
        <end position="96"/>
    </location>
</feature>
<dbReference type="RefSeq" id="WP_188780623.1">
    <property type="nucleotide sequence ID" value="NZ_BMKQ01000001.1"/>
</dbReference>
<dbReference type="Proteomes" id="UP000649179">
    <property type="component" value="Unassembled WGS sequence"/>
</dbReference>
<evidence type="ECO:0000256" key="1">
    <source>
        <dbReference type="ARBA" id="ARBA00004162"/>
    </source>
</evidence>
<keyword evidence="3 7" id="KW-0812">Transmembrane</keyword>
<feature type="domain" description="Phage shock protein PspC N-terminal" evidence="8">
    <location>
        <begin position="45"/>
        <end position="101"/>
    </location>
</feature>
<dbReference type="EMBL" id="BMKQ01000001">
    <property type="protein sequence ID" value="GGF55212.1"/>
    <property type="molecule type" value="Genomic_DNA"/>
</dbReference>
<gene>
    <name evidence="9" type="ORF">GCM10011519_31370</name>
</gene>
<evidence type="ECO:0000256" key="3">
    <source>
        <dbReference type="ARBA" id="ARBA00022692"/>
    </source>
</evidence>
<feature type="transmembrane region" description="Helical" evidence="7">
    <location>
        <begin position="116"/>
        <end position="136"/>
    </location>
</feature>
<evidence type="ECO:0000259" key="8">
    <source>
        <dbReference type="Pfam" id="PF04024"/>
    </source>
</evidence>
<organism evidence="9 10">
    <name type="scientific">Marmoricola endophyticus</name>
    <dbReference type="NCBI Taxonomy" id="2040280"/>
    <lineage>
        <taxon>Bacteria</taxon>
        <taxon>Bacillati</taxon>
        <taxon>Actinomycetota</taxon>
        <taxon>Actinomycetes</taxon>
        <taxon>Propionibacteriales</taxon>
        <taxon>Nocardioidaceae</taxon>
        <taxon>Marmoricola</taxon>
    </lineage>
</organism>
<evidence type="ECO:0000256" key="2">
    <source>
        <dbReference type="ARBA" id="ARBA00022475"/>
    </source>
</evidence>
<keyword evidence="4 7" id="KW-1133">Transmembrane helix</keyword>
<keyword evidence="10" id="KW-1185">Reference proteome</keyword>
<proteinExistence type="predicted"/>
<feature type="transmembrane region" description="Helical" evidence="7">
    <location>
        <begin position="270"/>
        <end position="289"/>
    </location>
</feature>
<comment type="subcellular location">
    <subcellularLocation>
        <location evidence="1">Cell membrane</location>
        <topology evidence="1">Single-pass membrane protein</topology>
    </subcellularLocation>
</comment>
<dbReference type="PANTHER" id="PTHR33885:SF3">
    <property type="entry name" value="PHAGE SHOCK PROTEIN C"/>
    <property type="match status" value="1"/>
</dbReference>
<evidence type="ECO:0000256" key="4">
    <source>
        <dbReference type="ARBA" id="ARBA00022989"/>
    </source>
</evidence>
<feature type="region of interest" description="Disordered" evidence="6">
    <location>
        <begin position="1"/>
        <end position="39"/>
    </location>
</feature>
<feature type="transmembrane region" description="Helical" evidence="7">
    <location>
        <begin position="142"/>
        <end position="163"/>
    </location>
</feature>
<reference evidence="9" key="2">
    <citation type="submission" date="2020-09" db="EMBL/GenBank/DDBJ databases">
        <authorList>
            <person name="Sun Q."/>
            <person name="Zhou Y."/>
        </authorList>
    </citation>
    <scope>NUCLEOTIDE SEQUENCE</scope>
    <source>
        <strain evidence="9">CGMCC 1.16067</strain>
    </source>
</reference>
<dbReference type="PANTHER" id="PTHR33885">
    <property type="entry name" value="PHAGE SHOCK PROTEIN C"/>
    <property type="match status" value="1"/>
</dbReference>
<keyword evidence="5 7" id="KW-0472">Membrane</keyword>
<evidence type="ECO:0000256" key="5">
    <source>
        <dbReference type="ARBA" id="ARBA00023136"/>
    </source>
</evidence>
<name>A0A917BQR8_9ACTN</name>
<evidence type="ECO:0000256" key="6">
    <source>
        <dbReference type="SAM" id="MobiDB-lite"/>
    </source>
</evidence>
<accession>A0A917BQR8</accession>
<comment type="caution">
    <text evidence="9">The sequence shown here is derived from an EMBL/GenBank/DDBJ whole genome shotgun (WGS) entry which is preliminary data.</text>
</comment>
<feature type="transmembrane region" description="Helical" evidence="7">
    <location>
        <begin position="214"/>
        <end position="233"/>
    </location>
</feature>
<feature type="region of interest" description="Disordered" evidence="6">
    <location>
        <begin position="170"/>
        <end position="202"/>
    </location>
</feature>
<dbReference type="AlphaFoldDB" id="A0A917BQR8"/>
<evidence type="ECO:0000313" key="9">
    <source>
        <dbReference type="EMBL" id="GGF55212.1"/>
    </source>
</evidence>
<protein>
    <recommendedName>
        <fullName evidence="8">Phage shock protein PspC N-terminal domain-containing protein</fullName>
    </recommendedName>
</protein>
<dbReference type="Pfam" id="PF04024">
    <property type="entry name" value="PspC"/>
    <property type="match status" value="1"/>
</dbReference>
<keyword evidence="2" id="KW-1003">Cell membrane</keyword>
<feature type="compositionally biased region" description="Basic and acidic residues" evidence="6">
    <location>
        <begin position="1"/>
        <end position="16"/>
    </location>
</feature>
<sequence>MDDETRPIQGDGDERGTTATNPPPPASDPDTGPRVTGAQARDLDRLRRSADERRLGGVCGGLARHLDVDPTVVRVVTVVLALVGGAGLLLYAGAWLFVPDERSGRAVIHLEGGARVAALVVVGVIGALTALGQGWGPPLGGGWFFLTPFPLLVVLVVLVGVWMSRRSAHPTTASADPTPVAATAAAPAPSPPAGTTAGRLLPSYTPPRPRSGPILFWPTLAVIAVALGALGLYDASGGPVADGAYPALTLALTGAALLVGAFWGRPGGLVLLALVGVASTALGVVVGSTPSGQEVRPYPTSAAQVAPSYGIGNGTLTLDLSRVSDPAALDGRTIDLTARSGVVEVVLPRGVGARVEADVDLAGAIELPTSESAVGFAPHLAGEVPAAAGAPTLDLDIDSRLGAITVRSQS</sequence>
<dbReference type="InterPro" id="IPR007168">
    <property type="entry name" value="Phageshock_PspC_N"/>
</dbReference>
<dbReference type="InterPro" id="IPR052027">
    <property type="entry name" value="PspC"/>
</dbReference>
<feature type="compositionally biased region" description="Low complexity" evidence="6">
    <location>
        <begin position="170"/>
        <end position="197"/>
    </location>
</feature>
<feature type="transmembrane region" description="Helical" evidence="7">
    <location>
        <begin position="245"/>
        <end position="263"/>
    </location>
</feature>
<reference evidence="9" key="1">
    <citation type="journal article" date="2014" name="Int. J. Syst. Evol. Microbiol.">
        <title>Complete genome sequence of Corynebacterium casei LMG S-19264T (=DSM 44701T), isolated from a smear-ripened cheese.</title>
        <authorList>
            <consortium name="US DOE Joint Genome Institute (JGI-PGF)"/>
            <person name="Walter F."/>
            <person name="Albersmeier A."/>
            <person name="Kalinowski J."/>
            <person name="Ruckert C."/>
        </authorList>
    </citation>
    <scope>NUCLEOTIDE SEQUENCE</scope>
    <source>
        <strain evidence="9">CGMCC 1.16067</strain>
    </source>
</reference>
<evidence type="ECO:0000313" key="10">
    <source>
        <dbReference type="Proteomes" id="UP000649179"/>
    </source>
</evidence>
<dbReference type="GO" id="GO:0005886">
    <property type="term" value="C:plasma membrane"/>
    <property type="evidence" value="ECO:0007669"/>
    <property type="project" value="UniProtKB-SubCell"/>
</dbReference>